<dbReference type="GO" id="GO:0005886">
    <property type="term" value="C:plasma membrane"/>
    <property type="evidence" value="ECO:0007669"/>
    <property type="project" value="UniProtKB-SubCell"/>
</dbReference>
<dbReference type="Proteomes" id="UP000324233">
    <property type="component" value="Chromosome"/>
</dbReference>
<evidence type="ECO:0000256" key="1">
    <source>
        <dbReference type="ARBA" id="ARBA00004651"/>
    </source>
</evidence>
<keyword evidence="5 10" id="KW-1133">Transmembrane helix</keyword>
<evidence type="ECO:0000313" key="11">
    <source>
        <dbReference type="EMBL" id="QEH33026.1"/>
    </source>
</evidence>
<name>A0A5B9VXB8_9BACT</name>
<dbReference type="PANTHER" id="PTHR33281:SF19">
    <property type="entry name" value="VOLTAGE-DEPENDENT ANION CHANNEL-FORMING PROTEIN YNEE"/>
    <property type="match status" value="1"/>
</dbReference>
<evidence type="ECO:0000256" key="2">
    <source>
        <dbReference type="ARBA" id="ARBA00022448"/>
    </source>
</evidence>
<evidence type="ECO:0000256" key="8">
    <source>
        <dbReference type="ARBA" id="ARBA00034708"/>
    </source>
</evidence>
<dbReference type="AlphaFoldDB" id="A0A5B9VXB8"/>
<dbReference type="PANTHER" id="PTHR33281">
    <property type="entry name" value="UPF0187 PROTEIN YNEE"/>
    <property type="match status" value="1"/>
</dbReference>
<evidence type="ECO:0000256" key="7">
    <source>
        <dbReference type="ARBA" id="ARBA00023136"/>
    </source>
</evidence>
<feature type="compositionally biased region" description="Basic and acidic residues" evidence="9">
    <location>
        <begin position="304"/>
        <end position="317"/>
    </location>
</feature>
<keyword evidence="7 10" id="KW-0472">Membrane</keyword>
<evidence type="ECO:0000256" key="4">
    <source>
        <dbReference type="ARBA" id="ARBA00022692"/>
    </source>
</evidence>
<dbReference type="KEGG" id="agv:OJF2_15210"/>
<evidence type="ECO:0000256" key="5">
    <source>
        <dbReference type="ARBA" id="ARBA00022989"/>
    </source>
</evidence>
<dbReference type="InterPro" id="IPR044669">
    <property type="entry name" value="YneE/VCCN1/2-like"/>
</dbReference>
<protein>
    <submittedName>
        <fullName evidence="11">Bestrophin, RFP-TM, chloride channel</fullName>
    </submittedName>
</protein>
<feature type="region of interest" description="Disordered" evidence="9">
    <location>
        <begin position="290"/>
        <end position="317"/>
    </location>
</feature>
<evidence type="ECO:0000256" key="3">
    <source>
        <dbReference type="ARBA" id="ARBA00022475"/>
    </source>
</evidence>
<sequence length="317" mass="35217">MKLFPQGVQFWSEIYRYRGSATPYIVGRTLAFGLIALAVTAIHHLTAFNLAVPITPYEVLGAALGALLVLRTNAGYERWWEARKLWGGIVNQCRNVVVLAVAHGPDDPAWKRQVAAWTAAFPHACRRSLRNQRESGDLESLIGAVKAERIVSSDHMPTAVSLRMSQLFREGAEAGMDRFAFLRVEDERAKLIDHLGGCERILRSPLPLAYSVQIRQFIFVFLFTLPFGLVEQLEWLTPVVVMLVGFPILALDEIGVELQNPFSESRLNHLPLTELCATIERNLTALVADLPEPSPARNGQGPDPSRRDADEAARLAS</sequence>
<reference evidence="11 12" key="1">
    <citation type="submission" date="2019-08" db="EMBL/GenBank/DDBJ databases">
        <title>Deep-cultivation of Planctomycetes and their phenomic and genomic characterization uncovers novel biology.</title>
        <authorList>
            <person name="Wiegand S."/>
            <person name="Jogler M."/>
            <person name="Boedeker C."/>
            <person name="Pinto D."/>
            <person name="Vollmers J."/>
            <person name="Rivas-Marin E."/>
            <person name="Kohn T."/>
            <person name="Peeters S.H."/>
            <person name="Heuer A."/>
            <person name="Rast P."/>
            <person name="Oberbeckmann S."/>
            <person name="Bunk B."/>
            <person name="Jeske O."/>
            <person name="Meyerdierks A."/>
            <person name="Storesund J.E."/>
            <person name="Kallscheuer N."/>
            <person name="Luecker S."/>
            <person name="Lage O.M."/>
            <person name="Pohl T."/>
            <person name="Merkel B.J."/>
            <person name="Hornburger P."/>
            <person name="Mueller R.-W."/>
            <person name="Bruemmer F."/>
            <person name="Labrenz M."/>
            <person name="Spormann A.M."/>
            <person name="Op den Camp H."/>
            <person name="Overmann J."/>
            <person name="Amann R."/>
            <person name="Jetten M.S.M."/>
            <person name="Mascher T."/>
            <person name="Medema M.H."/>
            <person name="Devos D.P."/>
            <person name="Kaster A.-K."/>
            <person name="Ovreas L."/>
            <person name="Rohde M."/>
            <person name="Galperin M.Y."/>
            <person name="Jogler C."/>
        </authorList>
    </citation>
    <scope>NUCLEOTIDE SEQUENCE [LARGE SCALE GENOMIC DNA]</scope>
    <source>
        <strain evidence="11 12">OJF2</strain>
    </source>
</reference>
<evidence type="ECO:0000256" key="6">
    <source>
        <dbReference type="ARBA" id="ARBA00023065"/>
    </source>
</evidence>
<organism evidence="11 12">
    <name type="scientific">Aquisphaera giovannonii</name>
    <dbReference type="NCBI Taxonomy" id="406548"/>
    <lineage>
        <taxon>Bacteria</taxon>
        <taxon>Pseudomonadati</taxon>
        <taxon>Planctomycetota</taxon>
        <taxon>Planctomycetia</taxon>
        <taxon>Isosphaerales</taxon>
        <taxon>Isosphaeraceae</taxon>
        <taxon>Aquisphaera</taxon>
    </lineage>
</organism>
<comment type="similarity">
    <text evidence="8">Belongs to the anion channel-forming bestrophin (TC 1.A.46) family.</text>
</comment>
<keyword evidence="4 10" id="KW-0812">Transmembrane</keyword>
<keyword evidence="2" id="KW-0813">Transport</keyword>
<dbReference type="RefSeq" id="WP_148592623.1">
    <property type="nucleotide sequence ID" value="NZ_CP042997.1"/>
</dbReference>
<feature type="transmembrane region" description="Helical" evidence="10">
    <location>
        <begin position="21"/>
        <end position="42"/>
    </location>
</feature>
<evidence type="ECO:0000313" key="12">
    <source>
        <dbReference type="Proteomes" id="UP000324233"/>
    </source>
</evidence>
<accession>A0A5B9VXB8</accession>
<evidence type="ECO:0000256" key="9">
    <source>
        <dbReference type="SAM" id="MobiDB-lite"/>
    </source>
</evidence>
<keyword evidence="3" id="KW-1003">Cell membrane</keyword>
<dbReference type="GO" id="GO:0005254">
    <property type="term" value="F:chloride channel activity"/>
    <property type="evidence" value="ECO:0007669"/>
    <property type="project" value="InterPro"/>
</dbReference>
<proteinExistence type="inferred from homology"/>
<dbReference type="EMBL" id="CP042997">
    <property type="protein sequence ID" value="QEH33026.1"/>
    <property type="molecule type" value="Genomic_DNA"/>
</dbReference>
<keyword evidence="6" id="KW-0406">Ion transport</keyword>
<comment type="subcellular location">
    <subcellularLocation>
        <location evidence="1">Cell membrane</location>
        <topology evidence="1">Multi-pass membrane protein</topology>
    </subcellularLocation>
</comment>
<evidence type="ECO:0000256" key="10">
    <source>
        <dbReference type="SAM" id="Phobius"/>
    </source>
</evidence>
<keyword evidence="12" id="KW-1185">Reference proteome</keyword>
<gene>
    <name evidence="11" type="ORF">OJF2_15210</name>
</gene>
<dbReference type="Pfam" id="PF25539">
    <property type="entry name" value="Bestrophin_2"/>
    <property type="match status" value="1"/>
</dbReference>
<dbReference type="OrthoDB" id="445589at2"/>